<evidence type="ECO:0000256" key="4">
    <source>
        <dbReference type="ARBA" id="ARBA00022679"/>
    </source>
</evidence>
<dbReference type="SMART" id="SM00184">
    <property type="entry name" value="RING"/>
    <property type="match status" value="1"/>
</dbReference>
<comment type="catalytic activity">
    <reaction evidence="1">
        <text>S-ubiquitinyl-[E2 ubiquitin-conjugating enzyme]-L-cysteine + [acceptor protein]-L-lysine = [E2 ubiquitin-conjugating enzyme]-L-cysteine + N(6)-ubiquitinyl-[acceptor protein]-L-lysine.</text>
        <dbReference type="EC" id="2.3.2.27"/>
    </reaction>
</comment>
<accession>A0A7J7BZG0</accession>
<feature type="compositionally biased region" description="Polar residues" evidence="10">
    <location>
        <begin position="60"/>
        <end position="76"/>
    </location>
</feature>
<feature type="compositionally biased region" description="Polar residues" evidence="10">
    <location>
        <begin position="7"/>
        <end position="28"/>
    </location>
</feature>
<gene>
    <name evidence="12" type="ORF">HS088_TW22G00950</name>
</gene>
<evidence type="ECO:0000256" key="3">
    <source>
        <dbReference type="ARBA" id="ARBA00012483"/>
    </source>
</evidence>
<dbReference type="PROSITE" id="PS50089">
    <property type="entry name" value="ZF_RING_2"/>
    <property type="match status" value="1"/>
</dbReference>
<dbReference type="InterPro" id="IPR045191">
    <property type="entry name" value="MBR1/2-like"/>
</dbReference>
<evidence type="ECO:0000256" key="9">
    <source>
        <dbReference type="PROSITE-ProRule" id="PRU00175"/>
    </source>
</evidence>
<feature type="region of interest" description="Disordered" evidence="10">
    <location>
        <begin position="1"/>
        <end position="28"/>
    </location>
</feature>
<evidence type="ECO:0000256" key="2">
    <source>
        <dbReference type="ARBA" id="ARBA00004906"/>
    </source>
</evidence>
<dbReference type="Proteomes" id="UP000593562">
    <property type="component" value="Unassembled WGS sequence"/>
</dbReference>
<comment type="pathway">
    <text evidence="2">Protein modification; protein ubiquitination.</text>
</comment>
<dbReference type="GO" id="GO:0043161">
    <property type="term" value="P:proteasome-mediated ubiquitin-dependent protein catabolic process"/>
    <property type="evidence" value="ECO:0007669"/>
    <property type="project" value="UniProtKB-ARBA"/>
</dbReference>
<dbReference type="InterPro" id="IPR001841">
    <property type="entry name" value="Znf_RING"/>
</dbReference>
<evidence type="ECO:0000259" key="11">
    <source>
        <dbReference type="PROSITE" id="PS50089"/>
    </source>
</evidence>
<feature type="region of interest" description="Disordered" evidence="10">
    <location>
        <begin position="297"/>
        <end position="324"/>
    </location>
</feature>
<comment type="caution">
    <text evidence="12">The sequence shown here is derived from an EMBL/GenBank/DDBJ whole genome shotgun (WGS) entry which is preliminary data.</text>
</comment>
<dbReference type="FunFam" id="3.30.40.10:FF:000309">
    <property type="entry name" value="E3 ubiquitin-protein ligase MBR2"/>
    <property type="match status" value="1"/>
</dbReference>
<feature type="region of interest" description="Disordered" evidence="10">
    <location>
        <begin position="424"/>
        <end position="448"/>
    </location>
</feature>
<keyword evidence="4" id="KW-0808">Transferase</keyword>
<dbReference type="AlphaFoldDB" id="A0A7J7BZG0"/>
<dbReference type="InParanoid" id="A0A7J7BZG0"/>
<dbReference type="EC" id="2.3.2.27" evidence="3"/>
<protein>
    <recommendedName>
        <fullName evidence="3">RING-type E3 ubiquitin transferase</fullName>
        <ecNumber evidence="3">2.3.2.27</ecNumber>
    </recommendedName>
</protein>
<sequence>MQRRTRSTTVGSGNSGMSQDTSFNNMPNTVENRLSNCVDSSEQSCLNAVAHDVQSFNSWNSDVPSSSLSLQNQVNDDGTKGENGWSSSISAQRSSGSRSEERGLGPTNTLFPERDSIGFNGSQVGSDLLFLHGSSSNHIPQNATHIGNSGIGWDGIGPNQYFSHGVETERTSSSSTHDNIGCSSGVVGSSCKRKALEGTSSQPYPSGSPTGFPRAENGVWHAGPPGPAAFYDASSSLNVSTHLQSSSTCLPEQLNPGIGVGMRGIVSNGFPSASSSRNAETALRSFGRRVNPSHHLELPFNLSSAGGAGRSNVSPHQSTRPVSFTDSLDLRSTSAASPNLSALQSSHPAMNISGSSRNLHTFPWNGASNPRAGNLSSSFFCGERGAAAREEVTLRNIPRPNPGHPMLVPSSEVRNMVQDPASWNMASGNLNRSGNVPSSSSRIGSSSSIHPLPTSALIQNHSLAHNQQTLLELSPWSLFPTSEAESVGLAAHFSPLSSSDSASSQDLAMSSGMGGQGHHQPNRRSVFLMERQGADVLGMSHSLQALAADMEGRHQLISEIRQVLNAMGRGENVQVEDYMFFDPFLYHGMAEMHDRHRDMRLDVDNMSYEELLALGERIGDVSTGLSEDTILKLMKQRKYVCITEESPPDLEPCCICQEPYLNGDDIGNLACGHDFHTNCIKKWLMQKNVCPICKTTAMDP</sequence>
<name>A0A7J7BZG0_TRIWF</name>
<dbReference type="SUPFAM" id="SSF57850">
    <property type="entry name" value="RING/U-box"/>
    <property type="match status" value="1"/>
</dbReference>
<feature type="compositionally biased region" description="Polar residues" evidence="10">
    <location>
        <begin position="198"/>
        <end position="209"/>
    </location>
</feature>
<evidence type="ECO:0000313" key="13">
    <source>
        <dbReference type="Proteomes" id="UP000593562"/>
    </source>
</evidence>
<dbReference type="Pfam" id="PF13639">
    <property type="entry name" value="zf-RING_2"/>
    <property type="match status" value="1"/>
</dbReference>
<organism evidence="12 13">
    <name type="scientific">Tripterygium wilfordii</name>
    <name type="common">Thunder God vine</name>
    <dbReference type="NCBI Taxonomy" id="458696"/>
    <lineage>
        <taxon>Eukaryota</taxon>
        <taxon>Viridiplantae</taxon>
        <taxon>Streptophyta</taxon>
        <taxon>Embryophyta</taxon>
        <taxon>Tracheophyta</taxon>
        <taxon>Spermatophyta</taxon>
        <taxon>Magnoliopsida</taxon>
        <taxon>eudicotyledons</taxon>
        <taxon>Gunneridae</taxon>
        <taxon>Pentapetalae</taxon>
        <taxon>rosids</taxon>
        <taxon>fabids</taxon>
        <taxon>Celastrales</taxon>
        <taxon>Celastraceae</taxon>
        <taxon>Tripterygium</taxon>
    </lineage>
</organism>
<dbReference type="OrthoDB" id="8062037at2759"/>
<feature type="compositionally biased region" description="Polar residues" evidence="10">
    <location>
        <begin position="311"/>
        <end position="324"/>
    </location>
</feature>
<dbReference type="GO" id="GO:0010228">
    <property type="term" value="P:vegetative to reproductive phase transition of meristem"/>
    <property type="evidence" value="ECO:0007669"/>
    <property type="project" value="UniProtKB-ARBA"/>
</dbReference>
<feature type="region of interest" description="Disordered" evidence="10">
    <location>
        <begin position="500"/>
        <end position="520"/>
    </location>
</feature>
<evidence type="ECO:0000256" key="8">
    <source>
        <dbReference type="ARBA" id="ARBA00022833"/>
    </source>
</evidence>
<dbReference type="GO" id="GO:0008270">
    <property type="term" value="F:zinc ion binding"/>
    <property type="evidence" value="ECO:0007669"/>
    <property type="project" value="UniProtKB-KW"/>
</dbReference>
<proteinExistence type="predicted"/>
<feature type="compositionally biased region" description="Low complexity" evidence="10">
    <location>
        <begin position="500"/>
        <end position="511"/>
    </location>
</feature>
<dbReference type="PANTHER" id="PTHR22937">
    <property type="entry name" value="E3 UBIQUITIN-PROTEIN LIGASE RNF165"/>
    <property type="match status" value="1"/>
</dbReference>
<keyword evidence="8" id="KW-0862">Zinc</keyword>
<dbReference type="EMBL" id="JAAARO010000022">
    <property type="protein sequence ID" value="KAF5727261.1"/>
    <property type="molecule type" value="Genomic_DNA"/>
</dbReference>
<evidence type="ECO:0000256" key="10">
    <source>
        <dbReference type="SAM" id="MobiDB-lite"/>
    </source>
</evidence>
<feature type="region of interest" description="Disordered" evidence="10">
    <location>
        <begin position="196"/>
        <end position="220"/>
    </location>
</feature>
<reference evidence="12 13" key="1">
    <citation type="journal article" date="2020" name="Nat. Commun.">
        <title>Genome of Tripterygium wilfordii and identification of cytochrome P450 involved in triptolide biosynthesis.</title>
        <authorList>
            <person name="Tu L."/>
            <person name="Su P."/>
            <person name="Zhang Z."/>
            <person name="Gao L."/>
            <person name="Wang J."/>
            <person name="Hu T."/>
            <person name="Zhou J."/>
            <person name="Zhang Y."/>
            <person name="Zhao Y."/>
            <person name="Liu Y."/>
            <person name="Song Y."/>
            <person name="Tong Y."/>
            <person name="Lu Y."/>
            <person name="Yang J."/>
            <person name="Xu C."/>
            <person name="Jia M."/>
            <person name="Peters R.J."/>
            <person name="Huang L."/>
            <person name="Gao W."/>
        </authorList>
    </citation>
    <scope>NUCLEOTIDE SEQUENCE [LARGE SCALE GENOMIC DNA]</scope>
    <source>
        <strain evidence="13">cv. XIE 37</strain>
        <tissue evidence="12">Leaf</tissue>
    </source>
</reference>
<evidence type="ECO:0000256" key="5">
    <source>
        <dbReference type="ARBA" id="ARBA00022723"/>
    </source>
</evidence>
<evidence type="ECO:0000256" key="7">
    <source>
        <dbReference type="ARBA" id="ARBA00022786"/>
    </source>
</evidence>
<feature type="compositionally biased region" description="Low complexity" evidence="10">
    <location>
        <begin position="86"/>
        <end position="97"/>
    </location>
</feature>
<keyword evidence="6 9" id="KW-0863">Zinc-finger</keyword>
<feature type="compositionally biased region" description="Low complexity" evidence="10">
    <location>
        <begin position="431"/>
        <end position="448"/>
    </location>
</feature>
<keyword evidence="13" id="KW-1185">Reference proteome</keyword>
<feature type="region of interest" description="Disordered" evidence="10">
    <location>
        <begin position="60"/>
        <end position="118"/>
    </location>
</feature>
<evidence type="ECO:0000256" key="1">
    <source>
        <dbReference type="ARBA" id="ARBA00000900"/>
    </source>
</evidence>
<keyword evidence="5" id="KW-0479">Metal-binding</keyword>
<keyword evidence="7" id="KW-0833">Ubl conjugation pathway</keyword>
<dbReference type="GO" id="GO:0061630">
    <property type="term" value="F:ubiquitin protein ligase activity"/>
    <property type="evidence" value="ECO:0007669"/>
    <property type="project" value="UniProtKB-EC"/>
</dbReference>
<dbReference type="InterPro" id="IPR013083">
    <property type="entry name" value="Znf_RING/FYVE/PHD"/>
</dbReference>
<dbReference type="FunCoup" id="A0A7J7BZG0">
    <property type="interactions" value="3592"/>
</dbReference>
<feature type="domain" description="RING-type" evidence="11">
    <location>
        <begin position="653"/>
        <end position="694"/>
    </location>
</feature>
<evidence type="ECO:0000256" key="6">
    <source>
        <dbReference type="ARBA" id="ARBA00022771"/>
    </source>
</evidence>
<dbReference type="PANTHER" id="PTHR22937:SF224">
    <property type="entry name" value="E3 UBIQUITIN-PROTEIN LIGASE MBR1-RELATED"/>
    <property type="match status" value="1"/>
</dbReference>
<evidence type="ECO:0000313" key="12">
    <source>
        <dbReference type="EMBL" id="KAF5727261.1"/>
    </source>
</evidence>
<dbReference type="Gene3D" id="3.30.40.10">
    <property type="entry name" value="Zinc/RING finger domain, C3HC4 (zinc finger)"/>
    <property type="match status" value="1"/>
</dbReference>